<evidence type="ECO:0000259" key="6">
    <source>
        <dbReference type="PROSITE" id="PS50931"/>
    </source>
</evidence>
<keyword evidence="5" id="KW-0804">Transcription</keyword>
<organism evidence="7 8">
    <name type="scientific">Paracoccus pacificus</name>
    <dbReference type="NCBI Taxonomy" id="1463598"/>
    <lineage>
        <taxon>Bacteria</taxon>
        <taxon>Pseudomonadati</taxon>
        <taxon>Pseudomonadota</taxon>
        <taxon>Alphaproteobacteria</taxon>
        <taxon>Rhodobacterales</taxon>
        <taxon>Paracoccaceae</taxon>
        <taxon>Paracoccus</taxon>
    </lineage>
</organism>
<evidence type="ECO:0000256" key="4">
    <source>
        <dbReference type="ARBA" id="ARBA00023159"/>
    </source>
</evidence>
<dbReference type="Gene3D" id="1.10.10.10">
    <property type="entry name" value="Winged helix-like DNA-binding domain superfamily/Winged helix DNA-binding domain"/>
    <property type="match status" value="1"/>
</dbReference>
<dbReference type="SUPFAM" id="SSF46785">
    <property type="entry name" value="Winged helix' DNA-binding domain"/>
    <property type="match status" value="1"/>
</dbReference>
<dbReference type="Proteomes" id="UP001597213">
    <property type="component" value="Unassembled WGS sequence"/>
</dbReference>
<evidence type="ECO:0000313" key="7">
    <source>
        <dbReference type="EMBL" id="MFD1881606.1"/>
    </source>
</evidence>
<gene>
    <name evidence="7" type="ORF">ACFSCT_07750</name>
</gene>
<name>A0ABW4R5Q9_9RHOB</name>
<dbReference type="PRINTS" id="PR00039">
    <property type="entry name" value="HTHLYSR"/>
</dbReference>
<dbReference type="PANTHER" id="PTHR30293:SF0">
    <property type="entry name" value="NITROGEN ASSIMILATION REGULATORY PROTEIN NAC"/>
    <property type="match status" value="1"/>
</dbReference>
<keyword evidence="8" id="KW-1185">Reference proteome</keyword>
<evidence type="ECO:0000256" key="3">
    <source>
        <dbReference type="ARBA" id="ARBA00023125"/>
    </source>
</evidence>
<dbReference type="InterPro" id="IPR000847">
    <property type="entry name" value="LysR_HTH_N"/>
</dbReference>
<dbReference type="CDD" id="cd08433">
    <property type="entry name" value="PBP2_Nac"/>
    <property type="match status" value="1"/>
</dbReference>
<evidence type="ECO:0000256" key="1">
    <source>
        <dbReference type="ARBA" id="ARBA00009437"/>
    </source>
</evidence>
<comment type="caution">
    <text evidence="7">The sequence shown here is derived from an EMBL/GenBank/DDBJ whole genome shotgun (WGS) entry which is preliminary data.</text>
</comment>
<evidence type="ECO:0000313" key="8">
    <source>
        <dbReference type="Proteomes" id="UP001597213"/>
    </source>
</evidence>
<protein>
    <submittedName>
        <fullName evidence="7">LysR substrate-binding domain-containing protein</fullName>
    </submittedName>
</protein>
<dbReference type="InterPro" id="IPR005119">
    <property type="entry name" value="LysR_subst-bd"/>
</dbReference>
<proteinExistence type="inferred from homology"/>
<evidence type="ECO:0000256" key="2">
    <source>
        <dbReference type="ARBA" id="ARBA00023015"/>
    </source>
</evidence>
<keyword evidence="4" id="KW-0010">Activator</keyword>
<dbReference type="RefSeq" id="WP_379141603.1">
    <property type="nucleotide sequence ID" value="NZ_JBHUEN010000020.1"/>
</dbReference>
<keyword evidence="2" id="KW-0805">Transcription regulation</keyword>
<sequence length="335" mass="35938">MLDIRQLRYFRAIAEQGSFSRAARVLNVAQPALSLHVRNMEADLGTPLLFRTPRGVQPTEAGEILLQHARIILDQVTVAEEQVRGSLSDPSGEVRLGLPGTIAQILAVPLITATHQRYPGIRLRIAEAMSGFVLEWLRDGRVDLAVLYGETNDHGVRTEAILTEELEFFGAARASGNDGLPPPNGLLPFATAARMPLILPGLGHGLRDQLAHIAQDLGVGLNCVIDVDSYSNIKGLVAEGLGYSILPRNAIAAEVAAGKLLRWRLSDPPIQRSVYLAHATGRPATNAVSVVQALTRSMLHDLARTGRWIGAVALDDADDVGDADDATLDTAADRA</sequence>
<dbReference type="InterPro" id="IPR036388">
    <property type="entry name" value="WH-like_DNA-bd_sf"/>
</dbReference>
<dbReference type="SUPFAM" id="SSF53850">
    <property type="entry name" value="Periplasmic binding protein-like II"/>
    <property type="match status" value="1"/>
</dbReference>
<feature type="domain" description="HTH lysR-type" evidence="6">
    <location>
        <begin position="2"/>
        <end position="59"/>
    </location>
</feature>
<dbReference type="EMBL" id="JBHUEN010000020">
    <property type="protein sequence ID" value="MFD1881606.1"/>
    <property type="molecule type" value="Genomic_DNA"/>
</dbReference>
<dbReference type="InterPro" id="IPR036390">
    <property type="entry name" value="WH_DNA-bd_sf"/>
</dbReference>
<dbReference type="Pfam" id="PF03466">
    <property type="entry name" value="LysR_substrate"/>
    <property type="match status" value="1"/>
</dbReference>
<keyword evidence="3" id="KW-0238">DNA-binding</keyword>
<dbReference type="Gene3D" id="3.40.190.10">
    <property type="entry name" value="Periplasmic binding protein-like II"/>
    <property type="match status" value="2"/>
</dbReference>
<dbReference type="PROSITE" id="PS50931">
    <property type="entry name" value="HTH_LYSR"/>
    <property type="match status" value="1"/>
</dbReference>
<comment type="similarity">
    <text evidence="1">Belongs to the LysR transcriptional regulatory family.</text>
</comment>
<reference evidence="8" key="1">
    <citation type="journal article" date="2019" name="Int. J. Syst. Evol. Microbiol.">
        <title>The Global Catalogue of Microorganisms (GCM) 10K type strain sequencing project: providing services to taxonomists for standard genome sequencing and annotation.</title>
        <authorList>
            <consortium name="The Broad Institute Genomics Platform"/>
            <consortium name="The Broad Institute Genome Sequencing Center for Infectious Disease"/>
            <person name="Wu L."/>
            <person name="Ma J."/>
        </authorList>
    </citation>
    <scope>NUCLEOTIDE SEQUENCE [LARGE SCALE GENOMIC DNA]</scope>
    <source>
        <strain evidence="8">CCUG 56029</strain>
    </source>
</reference>
<dbReference type="PANTHER" id="PTHR30293">
    <property type="entry name" value="TRANSCRIPTIONAL REGULATORY PROTEIN NAC-RELATED"/>
    <property type="match status" value="1"/>
</dbReference>
<accession>A0ABW4R5Q9</accession>
<evidence type="ECO:0000256" key="5">
    <source>
        <dbReference type="ARBA" id="ARBA00023163"/>
    </source>
</evidence>
<dbReference type="Pfam" id="PF00126">
    <property type="entry name" value="HTH_1"/>
    <property type="match status" value="1"/>
</dbReference>